<dbReference type="EMBL" id="MUHA01000010">
    <property type="protein sequence ID" value="OXB00373.1"/>
    <property type="molecule type" value="Genomic_DNA"/>
</dbReference>
<proteinExistence type="predicted"/>
<dbReference type="Proteomes" id="UP000198336">
    <property type="component" value="Unassembled WGS sequence"/>
</dbReference>
<organism evidence="2 3">
    <name type="scientific">Flavobacterium oncorhynchi</name>
    <dbReference type="NCBI Taxonomy" id="728056"/>
    <lineage>
        <taxon>Bacteria</taxon>
        <taxon>Pseudomonadati</taxon>
        <taxon>Bacteroidota</taxon>
        <taxon>Flavobacteriia</taxon>
        <taxon>Flavobacteriales</taxon>
        <taxon>Flavobacteriaceae</taxon>
        <taxon>Flavobacterium</taxon>
    </lineage>
</organism>
<dbReference type="PROSITE" id="PS51257">
    <property type="entry name" value="PROKAR_LIPOPROTEIN"/>
    <property type="match status" value="1"/>
</dbReference>
<evidence type="ECO:0008006" key="4">
    <source>
        <dbReference type="Google" id="ProtNLM"/>
    </source>
</evidence>
<dbReference type="AlphaFoldDB" id="A0A226I228"/>
<dbReference type="RefSeq" id="WP_089053890.1">
    <property type="nucleotide sequence ID" value="NZ_MUHA01000010.1"/>
</dbReference>
<keyword evidence="3" id="KW-1185">Reference proteome</keyword>
<name>A0A226I228_9FLAO</name>
<evidence type="ECO:0000313" key="2">
    <source>
        <dbReference type="EMBL" id="OXB00373.1"/>
    </source>
</evidence>
<accession>A0A226I228</accession>
<protein>
    <recommendedName>
        <fullName evidence="4">DUF4595 domain-containing protein</fullName>
    </recommendedName>
</protein>
<gene>
    <name evidence="2" type="ORF">B0A75_08640</name>
</gene>
<keyword evidence="1" id="KW-0732">Signal</keyword>
<sequence>MKKFLCLFGALILTITSCSSNDDNSGKTKTAILPKTVKYTNPAYPEENNTATFTYDGNKIVSIVSNNNKTEYTYDGNKIIKEADYDIVDSKATKTYEVVYSYNLEKLTSVAYAENFTSQFPTGQYKGRSVYTYNTDGTINKESYSTNATTGIETKNSYLEVLTFQNGNLIKKVDSQTASEPVYVTTRLYEYDTNNNPSKNILGFSLLLDQDEADVNNLLKHTDTSTSGTYVYKTTYEYNSDGYPTKKTEFRTDGTTINSTTEYTY</sequence>
<comment type="caution">
    <text evidence="2">The sequence shown here is derived from an EMBL/GenBank/DDBJ whole genome shotgun (WGS) entry which is preliminary data.</text>
</comment>
<feature type="signal peptide" evidence="1">
    <location>
        <begin position="1"/>
        <end position="20"/>
    </location>
</feature>
<feature type="chain" id="PRO_5012646599" description="DUF4595 domain-containing protein" evidence="1">
    <location>
        <begin position="21"/>
        <end position="265"/>
    </location>
</feature>
<evidence type="ECO:0000313" key="3">
    <source>
        <dbReference type="Proteomes" id="UP000198336"/>
    </source>
</evidence>
<reference evidence="2 3" key="1">
    <citation type="submission" date="2016-11" db="EMBL/GenBank/DDBJ databases">
        <title>Whole genomes of Flavobacteriaceae.</title>
        <authorList>
            <person name="Stine C."/>
            <person name="Li C."/>
            <person name="Tadesse D."/>
        </authorList>
    </citation>
    <scope>NUCLEOTIDE SEQUENCE [LARGE SCALE GENOMIC DNA]</scope>
    <source>
        <strain evidence="2 3">CCUG 59446</strain>
    </source>
</reference>
<evidence type="ECO:0000256" key="1">
    <source>
        <dbReference type="SAM" id="SignalP"/>
    </source>
</evidence>